<dbReference type="GO" id="GO:0019323">
    <property type="term" value="P:pentose catabolic process"/>
    <property type="evidence" value="ECO:0007669"/>
    <property type="project" value="TreeGrafter"/>
</dbReference>
<name>A0A1G6GI39_9ACTN</name>
<dbReference type="InterPro" id="IPR050197">
    <property type="entry name" value="Aldolase_class_II_sugar_metab"/>
</dbReference>
<dbReference type="GO" id="GO:0016832">
    <property type="term" value="F:aldehyde-lyase activity"/>
    <property type="evidence" value="ECO:0007669"/>
    <property type="project" value="TreeGrafter"/>
</dbReference>
<dbReference type="Pfam" id="PF00596">
    <property type="entry name" value="Aldolase_II"/>
    <property type="match status" value="1"/>
</dbReference>
<dbReference type="InterPro" id="IPR036409">
    <property type="entry name" value="Aldolase_II/adducin_N_sf"/>
</dbReference>
<keyword evidence="6" id="KW-1185">Reference proteome</keyword>
<feature type="region of interest" description="Disordered" evidence="3">
    <location>
        <begin position="1"/>
        <end position="22"/>
    </location>
</feature>
<gene>
    <name evidence="5" type="ORF">GA0111570_103327</name>
</gene>
<keyword evidence="2" id="KW-0456">Lyase</keyword>
<dbReference type="EMBL" id="FMYF01000003">
    <property type="protein sequence ID" value="SDB81692.1"/>
    <property type="molecule type" value="Genomic_DNA"/>
</dbReference>
<evidence type="ECO:0000256" key="3">
    <source>
        <dbReference type="SAM" id="MobiDB-lite"/>
    </source>
</evidence>
<dbReference type="PANTHER" id="PTHR22789:SF0">
    <property type="entry name" value="3-OXO-TETRONATE 4-PHOSPHATE DECARBOXYLASE-RELATED"/>
    <property type="match status" value="1"/>
</dbReference>
<dbReference type="AlphaFoldDB" id="A0A1G6GI39"/>
<dbReference type="SUPFAM" id="SSF53639">
    <property type="entry name" value="AraD/HMP-PK domain-like"/>
    <property type="match status" value="1"/>
</dbReference>
<dbReference type="Proteomes" id="UP000199086">
    <property type="component" value="Unassembled WGS sequence"/>
</dbReference>
<evidence type="ECO:0000256" key="2">
    <source>
        <dbReference type="ARBA" id="ARBA00023239"/>
    </source>
</evidence>
<evidence type="ECO:0000313" key="6">
    <source>
        <dbReference type="Proteomes" id="UP000199086"/>
    </source>
</evidence>
<evidence type="ECO:0000313" key="5">
    <source>
        <dbReference type="EMBL" id="SDB81692.1"/>
    </source>
</evidence>
<accession>A0A1G6GI39</accession>
<dbReference type="PANTHER" id="PTHR22789">
    <property type="entry name" value="FUCULOSE PHOSPHATE ALDOLASE"/>
    <property type="match status" value="1"/>
</dbReference>
<sequence>MTTAESPKTDLTTTPHEQDPDMTTITLTKPATVEEILTSMGAAGLRIDHLGACEAGAGNISVCTDATLDLTAHFPHTEEIDLPWVVPSLGGRTVFVTGSGCRLRDVAAAPTANVAAVSIHEGGRTGTLHFADDRAYARPTSEFNSHLAVHEDQVVRRGVTYQAVVHAQPPYLVSLSHVRDIRTTRDFNRAILRWEPETIVQLPDGIGVLDFMVPGSQELMENNVAGLREHQIVLWSKHGIMVRSDDSPLAAIDKVEYAEAGAMYEYRNLAAGGVGEGLSDEELHRVVVAFEVPTTLF</sequence>
<organism evidence="5 6">
    <name type="scientific">Raineyella antarctica</name>
    <dbReference type="NCBI Taxonomy" id="1577474"/>
    <lineage>
        <taxon>Bacteria</taxon>
        <taxon>Bacillati</taxon>
        <taxon>Actinomycetota</taxon>
        <taxon>Actinomycetes</taxon>
        <taxon>Propionibacteriales</taxon>
        <taxon>Propionibacteriaceae</taxon>
        <taxon>Raineyella</taxon>
    </lineage>
</organism>
<protein>
    <submittedName>
        <fullName evidence="5">L-rhamnulose 1-phosphate aldolase</fullName>
    </submittedName>
</protein>
<dbReference type="GO" id="GO:0046872">
    <property type="term" value="F:metal ion binding"/>
    <property type="evidence" value="ECO:0007669"/>
    <property type="project" value="UniProtKB-KW"/>
</dbReference>
<dbReference type="SMART" id="SM01007">
    <property type="entry name" value="Aldolase_II"/>
    <property type="match status" value="1"/>
</dbReference>
<keyword evidence="1" id="KW-0479">Metal-binding</keyword>
<reference evidence="5 6" key="1">
    <citation type="submission" date="2016-06" db="EMBL/GenBank/DDBJ databases">
        <authorList>
            <person name="Olsen C.W."/>
            <person name="Carey S."/>
            <person name="Hinshaw L."/>
            <person name="Karasin A.I."/>
        </authorList>
    </citation>
    <scope>NUCLEOTIDE SEQUENCE [LARGE SCALE GENOMIC DNA]</scope>
    <source>
        <strain evidence="5 6">LZ-22</strain>
    </source>
</reference>
<evidence type="ECO:0000256" key="1">
    <source>
        <dbReference type="ARBA" id="ARBA00022723"/>
    </source>
</evidence>
<dbReference type="Gene3D" id="3.40.225.10">
    <property type="entry name" value="Class II aldolase/adducin N-terminal domain"/>
    <property type="match status" value="1"/>
</dbReference>
<dbReference type="InterPro" id="IPR001303">
    <property type="entry name" value="Aldolase_II/adducin_N"/>
</dbReference>
<dbReference type="GO" id="GO:0005829">
    <property type="term" value="C:cytosol"/>
    <property type="evidence" value="ECO:0007669"/>
    <property type="project" value="TreeGrafter"/>
</dbReference>
<dbReference type="STRING" id="1577474.GA0111570_103327"/>
<dbReference type="RefSeq" id="WP_245703040.1">
    <property type="nucleotide sequence ID" value="NZ_FMYF01000003.1"/>
</dbReference>
<feature type="domain" description="Class II aldolase/adducin N-terminal" evidence="4">
    <location>
        <begin position="38"/>
        <end position="266"/>
    </location>
</feature>
<evidence type="ECO:0000259" key="4">
    <source>
        <dbReference type="SMART" id="SM01007"/>
    </source>
</evidence>
<proteinExistence type="predicted"/>